<evidence type="ECO:0000259" key="1">
    <source>
        <dbReference type="PROSITE" id="PS51819"/>
    </source>
</evidence>
<dbReference type="InterPro" id="IPR004360">
    <property type="entry name" value="Glyas_Fos-R_dOase_dom"/>
</dbReference>
<organism evidence="2 3">
    <name type="scientific">Goodfellowiella coeruleoviolacea</name>
    <dbReference type="NCBI Taxonomy" id="334858"/>
    <lineage>
        <taxon>Bacteria</taxon>
        <taxon>Bacillati</taxon>
        <taxon>Actinomycetota</taxon>
        <taxon>Actinomycetes</taxon>
        <taxon>Pseudonocardiales</taxon>
        <taxon>Pseudonocardiaceae</taxon>
        <taxon>Goodfellowiella</taxon>
    </lineage>
</organism>
<dbReference type="PROSITE" id="PS51819">
    <property type="entry name" value="VOC"/>
    <property type="match status" value="1"/>
</dbReference>
<evidence type="ECO:0000313" key="2">
    <source>
        <dbReference type="EMBL" id="MCP2169953.1"/>
    </source>
</evidence>
<evidence type="ECO:0000313" key="3">
    <source>
        <dbReference type="Proteomes" id="UP001206128"/>
    </source>
</evidence>
<dbReference type="Pfam" id="PF00903">
    <property type="entry name" value="Glyoxalase"/>
    <property type="match status" value="1"/>
</dbReference>
<dbReference type="PANTHER" id="PTHR21366">
    <property type="entry name" value="GLYOXALASE FAMILY PROTEIN"/>
    <property type="match status" value="1"/>
</dbReference>
<dbReference type="InterPro" id="IPR029068">
    <property type="entry name" value="Glyas_Bleomycin-R_OHBP_Dase"/>
</dbReference>
<reference evidence="2" key="1">
    <citation type="submission" date="2022-06" db="EMBL/GenBank/DDBJ databases">
        <title>Genomic Encyclopedia of Archaeal and Bacterial Type Strains, Phase II (KMG-II): from individual species to whole genera.</title>
        <authorList>
            <person name="Goeker M."/>
        </authorList>
    </citation>
    <scope>NUCLEOTIDE SEQUENCE</scope>
    <source>
        <strain evidence="2">DSM 43935</strain>
    </source>
</reference>
<dbReference type="EMBL" id="JAMTCK010000022">
    <property type="protein sequence ID" value="MCP2169953.1"/>
    <property type="molecule type" value="Genomic_DNA"/>
</dbReference>
<dbReference type="AlphaFoldDB" id="A0AAE3GLU3"/>
<dbReference type="Proteomes" id="UP001206128">
    <property type="component" value="Unassembled WGS sequence"/>
</dbReference>
<dbReference type="InterPro" id="IPR037523">
    <property type="entry name" value="VOC_core"/>
</dbReference>
<dbReference type="CDD" id="cd06587">
    <property type="entry name" value="VOC"/>
    <property type="match status" value="1"/>
</dbReference>
<proteinExistence type="predicted"/>
<gene>
    <name evidence="2" type="ORF">LX83_006839</name>
</gene>
<sequence length="145" mass="16274">MTTAKLPVNGVTELVLEVTDLAVSERFYTEVLGLPVLERWVERKAVWVLAGDTRIGLWTPQVGIARSRPGVHVHFAIHVNEEDYDGVVAHLREHGQHVDEVEFGGQARSAYVEDPDQHIVEFWTWDATKPNLGAPRPLTENVFGL</sequence>
<feature type="domain" description="VOC" evidence="1">
    <location>
        <begin position="10"/>
        <end position="125"/>
    </location>
</feature>
<dbReference type="InterPro" id="IPR050383">
    <property type="entry name" value="GlyoxalaseI/FosfomycinResist"/>
</dbReference>
<dbReference type="SUPFAM" id="SSF54593">
    <property type="entry name" value="Glyoxalase/Bleomycin resistance protein/Dihydroxybiphenyl dioxygenase"/>
    <property type="match status" value="1"/>
</dbReference>
<accession>A0AAE3GLU3</accession>
<keyword evidence="3" id="KW-1185">Reference proteome</keyword>
<protein>
    <submittedName>
        <fullName evidence="2">Catechol 2,3-dioxygenase</fullName>
    </submittedName>
</protein>
<dbReference type="Gene3D" id="3.10.180.10">
    <property type="entry name" value="2,3-Dihydroxybiphenyl 1,2-Dioxygenase, domain 1"/>
    <property type="match status" value="1"/>
</dbReference>
<dbReference type="RefSeq" id="WP_253779538.1">
    <property type="nucleotide sequence ID" value="NZ_JAMTCK010000022.1"/>
</dbReference>
<comment type="caution">
    <text evidence="2">The sequence shown here is derived from an EMBL/GenBank/DDBJ whole genome shotgun (WGS) entry which is preliminary data.</text>
</comment>
<name>A0AAE3GLU3_9PSEU</name>